<sequence length="271" mass="32202">MNSVGKKLILLSGPRTGSNFLRGLLSSHEAVFMYNELFNISLLDRQSLIKIADNAEEYVDEKLAHQSQSVVGFKLFYRHLSALKTSEMLHDEHFHNPRIQNSLSDYCELISDERFFNKLSTSLTSFLDTLKNDKSYYIVHLKRNNKLNSLLSLKNAFFTDQWVRIGEKPQKYKPIRLSENECTEYFNRMEKYENYYDTLFKDHNMLEVRYEDLERESGVILNKILNFLDLPYQNLDSYLMKQKVQSNSELIENFDDLRSGYKDTQWERFFI</sequence>
<evidence type="ECO:0000313" key="1">
    <source>
        <dbReference type="EMBL" id="MBL6445753.1"/>
    </source>
</evidence>
<dbReference type="AlphaFoldDB" id="A0A937FVH8"/>
<keyword evidence="2" id="KW-1185">Reference proteome</keyword>
<dbReference type="Gene3D" id="3.40.50.300">
    <property type="entry name" value="P-loop containing nucleotide triphosphate hydrolases"/>
    <property type="match status" value="1"/>
</dbReference>
<dbReference type="RefSeq" id="WP_202855302.1">
    <property type="nucleotide sequence ID" value="NZ_JAEUGD010000018.1"/>
</dbReference>
<proteinExistence type="predicted"/>
<accession>A0A937FVH8</accession>
<name>A0A937FVH8_9BACT</name>
<comment type="caution">
    <text evidence="1">The sequence shown here is derived from an EMBL/GenBank/DDBJ whole genome shotgun (WGS) entry which is preliminary data.</text>
</comment>
<evidence type="ECO:0000313" key="2">
    <source>
        <dbReference type="Proteomes" id="UP000614216"/>
    </source>
</evidence>
<reference evidence="1" key="1">
    <citation type="submission" date="2021-01" db="EMBL/GenBank/DDBJ databases">
        <title>Fulvivirga kasyanovii gen. nov., sp nov., a novel member of the phylum Bacteroidetes isolated from seawater in a mussel farm.</title>
        <authorList>
            <person name="Zhao L.-H."/>
            <person name="Wang Z.-J."/>
        </authorList>
    </citation>
    <scope>NUCLEOTIDE SEQUENCE</scope>
    <source>
        <strain evidence="1">29W222</strain>
    </source>
</reference>
<dbReference type="Pfam" id="PF13469">
    <property type="entry name" value="Sulfotransfer_3"/>
    <property type="match status" value="1"/>
</dbReference>
<gene>
    <name evidence="1" type="ORF">JMN32_05500</name>
</gene>
<dbReference type="EMBL" id="JAEUGD010000018">
    <property type="protein sequence ID" value="MBL6445753.1"/>
    <property type="molecule type" value="Genomic_DNA"/>
</dbReference>
<dbReference type="SUPFAM" id="SSF52540">
    <property type="entry name" value="P-loop containing nucleoside triphosphate hydrolases"/>
    <property type="match status" value="1"/>
</dbReference>
<protein>
    <submittedName>
        <fullName evidence="1">Sulfotransferase</fullName>
    </submittedName>
</protein>
<dbReference type="InterPro" id="IPR027417">
    <property type="entry name" value="P-loop_NTPase"/>
</dbReference>
<dbReference type="Proteomes" id="UP000614216">
    <property type="component" value="Unassembled WGS sequence"/>
</dbReference>
<organism evidence="1 2">
    <name type="scientific">Fulvivirga marina</name>
    <dbReference type="NCBI Taxonomy" id="2494733"/>
    <lineage>
        <taxon>Bacteria</taxon>
        <taxon>Pseudomonadati</taxon>
        <taxon>Bacteroidota</taxon>
        <taxon>Cytophagia</taxon>
        <taxon>Cytophagales</taxon>
        <taxon>Fulvivirgaceae</taxon>
        <taxon>Fulvivirga</taxon>
    </lineage>
</organism>